<evidence type="ECO:0000313" key="2">
    <source>
        <dbReference type="EMBL" id="KAJ7082352.1"/>
    </source>
</evidence>
<name>A0AAD6XL71_9AGAR</name>
<protein>
    <submittedName>
        <fullName evidence="2">Uncharacterized protein</fullName>
    </submittedName>
</protein>
<sequence>MFEWGLAWTFRSPFRVSLDWLASTLLTGAAFNCGVEIVEPVMRRLFFQDVARIAIRRPDGRFGTAISGDVASTNSHLAPPDVELVSSEVETRRQRRQRRRSPVADSMASSRLYRQSSVGPRRVKNRLESL</sequence>
<keyword evidence="3" id="KW-1185">Reference proteome</keyword>
<organism evidence="2 3">
    <name type="scientific">Mycena belliarum</name>
    <dbReference type="NCBI Taxonomy" id="1033014"/>
    <lineage>
        <taxon>Eukaryota</taxon>
        <taxon>Fungi</taxon>
        <taxon>Dikarya</taxon>
        <taxon>Basidiomycota</taxon>
        <taxon>Agaricomycotina</taxon>
        <taxon>Agaricomycetes</taxon>
        <taxon>Agaricomycetidae</taxon>
        <taxon>Agaricales</taxon>
        <taxon>Marasmiineae</taxon>
        <taxon>Mycenaceae</taxon>
        <taxon>Mycena</taxon>
    </lineage>
</organism>
<dbReference type="Proteomes" id="UP001222325">
    <property type="component" value="Unassembled WGS sequence"/>
</dbReference>
<dbReference type="AlphaFoldDB" id="A0AAD6XL71"/>
<accession>A0AAD6XL71</accession>
<proteinExistence type="predicted"/>
<feature type="region of interest" description="Disordered" evidence="1">
    <location>
        <begin position="82"/>
        <end position="130"/>
    </location>
</feature>
<dbReference type="EMBL" id="JARJCN010000045">
    <property type="protein sequence ID" value="KAJ7082352.1"/>
    <property type="molecule type" value="Genomic_DNA"/>
</dbReference>
<gene>
    <name evidence="2" type="ORF">B0H15DRAFT_439230</name>
</gene>
<evidence type="ECO:0000256" key="1">
    <source>
        <dbReference type="SAM" id="MobiDB-lite"/>
    </source>
</evidence>
<feature type="compositionally biased region" description="Polar residues" evidence="1">
    <location>
        <begin position="107"/>
        <end position="118"/>
    </location>
</feature>
<evidence type="ECO:0000313" key="3">
    <source>
        <dbReference type="Proteomes" id="UP001222325"/>
    </source>
</evidence>
<comment type="caution">
    <text evidence="2">The sequence shown here is derived from an EMBL/GenBank/DDBJ whole genome shotgun (WGS) entry which is preliminary data.</text>
</comment>
<reference evidence="2" key="1">
    <citation type="submission" date="2023-03" db="EMBL/GenBank/DDBJ databases">
        <title>Massive genome expansion in bonnet fungi (Mycena s.s.) driven by repeated elements and novel gene families across ecological guilds.</title>
        <authorList>
            <consortium name="Lawrence Berkeley National Laboratory"/>
            <person name="Harder C.B."/>
            <person name="Miyauchi S."/>
            <person name="Viragh M."/>
            <person name="Kuo A."/>
            <person name="Thoen E."/>
            <person name="Andreopoulos B."/>
            <person name="Lu D."/>
            <person name="Skrede I."/>
            <person name="Drula E."/>
            <person name="Henrissat B."/>
            <person name="Morin E."/>
            <person name="Kohler A."/>
            <person name="Barry K."/>
            <person name="LaButti K."/>
            <person name="Morin E."/>
            <person name="Salamov A."/>
            <person name="Lipzen A."/>
            <person name="Mereny Z."/>
            <person name="Hegedus B."/>
            <person name="Baldrian P."/>
            <person name="Stursova M."/>
            <person name="Weitz H."/>
            <person name="Taylor A."/>
            <person name="Grigoriev I.V."/>
            <person name="Nagy L.G."/>
            <person name="Martin F."/>
            <person name="Kauserud H."/>
        </authorList>
    </citation>
    <scope>NUCLEOTIDE SEQUENCE</scope>
    <source>
        <strain evidence="2">CBHHK173m</strain>
    </source>
</reference>